<protein>
    <submittedName>
        <fullName evidence="2">DUF1552 domain-containing protein</fullName>
    </submittedName>
</protein>
<name>A0A5M6D789_9BACT</name>
<dbReference type="InterPro" id="IPR011447">
    <property type="entry name" value="DUF1552"/>
</dbReference>
<gene>
    <name evidence="2" type="ORF">FYK55_15140</name>
</gene>
<dbReference type="EMBL" id="VWOX01000008">
    <property type="protein sequence ID" value="KAA5542142.1"/>
    <property type="molecule type" value="Genomic_DNA"/>
</dbReference>
<evidence type="ECO:0000256" key="1">
    <source>
        <dbReference type="SAM" id="MobiDB-lite"/>
    </source>
</evidence>
<feature type="region of interest" description="Disordered" evidence="1">
    <location>
        <begin position="267"/>
        <end position="288"/>
    </location>
</feature>
<feature type="compositionally biased region" description="Basic and acidic residues" evidence="1">
    <location>
        <begin position="267"/>
        <end position="280"/>
    </location>
</feature>
<evidence type="ECO:0000313" key="2">
    <source>
        <dbReference type="EMBL" id="KAA5542142.1"/>
    </source>
</evidence>
<keyword evidence="3" id="KW-1185">Reference proteome</keyword>
<dbReference type="Proteomes" id="UP000324479">
    <property type="component" value="Unassembled WGS sequence"/>
</dbReference>
<organism evidence="2 3">
    <name type="scientific">Roseiconus nitratireducens</name>
    <dbReference type="NCBI Taxonomy" id="2605748"/>
    <lineage>
        <taxon>Bacteria</taxon>
        <taxon>Pseudomonadati</taxon>
        <taxon>Planctomycetota</taxon>
        <taxon>Planctomycetia</taxon>
        <taxon>Pirellulales</taxon>
        <taxon>Pirellulaceae</taxon>
        <taxon>Roseiconus</taxon>
    </lineage>
</organism>
<sequence length="463" mass="50783">MSKRLFIDRRTCLKGVGAALALPLLDGMGWAETTGGPASKPPVRLGFMYMPHGVIMDQFWPADAASFLAAPPPALESLRPVIDQCLLMKGISGVPISPFNGAPHALELSTWLTATLPDPDKRDEVSIAISADQIAANYVGAFTTLPSLELATMPQTWKENQEGLNEAYYSHCSFRSPTQAVPAEINPRNVLKRLFNKQDQRGGGNASTEMSSLDRNMLDLVLGGARELRRTLSVPDQRKLDEYLDSVRSVERRIAAIEMRQKEAALEKAGVRPSRRRDSDSPPIEIKIPEGDRRSEYMQVMCDLSVLAFQTDTTRVCTYIGSTPNGVSYPELGFNDQHHSQTHHNHQAEKVRKVAAITAFNIEQFAYMVKKMHSLREGDGTLLDNCIMMWGSGLEDGNKHTRENLPFILAGRGGGSINTGRFLPDVKGNQGDLLTTLLTCAGIPLDRPVGIATKQITEIASSA</sequence>
<dbReference type="RefSeq" id="WP_150077289.1">
    <property type="nucleotide sequence ID" value="NZ_VWOX01000008.1"/>
</dbReference>
<dbReference type="Pfam" id="PF07586">
    <property type="entry name" value="HXXSHH"/>
    <property type="match status" value="1"/>
</dbReference>
<comment type="caution">
    <text evidence="2">The sequence shown here is derived from an EMBL/GenBank/DDBJ whole genome shotgun (WGS) entry which is preliminary data.</text>
</comment>
<evidence type="ECO:0000313" key="3">
    <source>
        <dbReference type="Proteomes" id="UP000324479"/>
    </source>
</evidence>
<dbReference type="AlphaFoldDB" id="A0A5M6D789"/>
<reference evidence="2 3" key="1">
    <citation type="submission" date="2019-08" db="EMBL/GenBank/DDBJ databases">
        <authorList>
            <person name="Dhanesh K."/>
            <person name="Kumar G."/>
            <person name="Sasikala C."/>
            <person name="Venkata Ramana C."/>
        </authorList>
    </citation>
    <scope>NUCLEOTIDE SEQUENCE [LARGE SCALE GENOMIC DNA]</scope>
    <source>
        <strain evidence="2 3">JC645</strain>
    </source>
</reference>
<accession>A0A5M6D789</accession>
<proteinExistence type="predicted"/>